<dbReference type="HOGENOM" id="CLU_977176_0_0_1"/>
<evidence type="ECO:0000313" key="3">
    <source>
        <dbReference type="Proteomes" id="UP000054279"/>
    </source>
</evidence>
<sequence>MAVDVQEENLDLIRTQLRNEAADLCKSAEETPLPPLRDINHTIPLKDLSEKRRIFTHWTLEIRYGTQFLPDAYHSQETWSRTSLVRSPSEFIHEDDTPAISPQLQQLSSPVYTGHVTSAELNLMMAGRVPDRPEGYQTCTRTGNRRVHTTETTRGAAVMPLMAAARVDLERPRQRRARRSSPQTGEITQPQMTAVSPINQSLTASPQLLPSPPTSASMDLLAPGDTSPNSSLATTETMSTPPRYRTQVEWGEELGILDAPDGFWIELGRAYVNDIFFWQNKGCCL</sequence>
<reference evidence="2 3" key="1">
    <citation type="submission" date="2014-06" db="EMBL/GenBank/DDBJ databases">
        <title>Evolutionary Origins and Diversification of the Mycorrhizal Mutualists.</title>
        <authorList>
            <consortium name="DOE Joint Genome Institute"/>
            <consortium name="Mycorrhizal Genomics Consortium"/>
            <person name="Kohler A."/>
            <person name="Kuo A."/>
            <person name="Nagy L.G."/>
            <person name="Floudas D."/>
            <person name="Copeland A."/>
            <person name="Barry K.W."/>
            <person name="Cichocki N."/>
            <person name="Veneault-Fourrey C."/>
            <person name="LaButti K."/>
            <person name="Lindquist E.A."/>
            <person name="Lipzen A."/>
            <person name="Lundell T."/>
            <person name="Morin E."/>
            <person name="Murat C."/>
            <person name="Riley R."/>
            <person name="Ohm R."/>
            <person name="Sun H."/>
            <person name="Tunlid A."/>
            <person name="Henrissat B."/>
            <person name="Grigoriev I.V."/>
            <person name="Hibbett D.S."/>
            <person name="Martin F."/>
        </authorList>
    </citation>
    <scope>NUCLEOTIDE SEQUENCE [LARGE SCALE GENOMIC DNA]</scope>
    <source>
        <strain evidence="2 3">SS14</strain>
    </source>
</reference>
<organism evidence="2 3">
    <name type="scientific">Sphaerobolus stellatus (strain SS14)</name>
    <dbReference type="NCBI Taxonomy" id="990650"/>
    <lineage>
        <taxon>Eukaryota</taxon>
        <taxon>Fungi</taxon>
        <taxon>Dikarya</taxon>
        <taxon>Basidiomycota</taxon>
        <taxon>Agaricomycotina</taxon>
        <taxon>Agaricomycetes</taxon>
        <taxon>Phallomycetidae</taxon>
        <taxon>Geastrales</taxon>
        <taxon>Sphaerobolaceae</taxon>
        <taxon>Sphaerobolus</taxon>
    </lineage>
</organism>
<evidence type="ECO:0000256" key="1">
    <source>
        <dbReference type="SAM" id="MobiDB-lite"/>
    </source>
</evidence>
<feature type="compositionally biased region" description="Polar residues" evidence="1">
    <location>
        <begin position="226"/>
        <end position="240"/>
    </location>
</feature>
<proteinExistence type="predicted"/>
<keyword evidence="3" id="KW-1185">Reference proteome</keyword>
<protein>
    <submittedName>
        <fullName evidence="2">Uncharacterized protein</fullName>
    </submittedName>
</protein>
<dbReference type="Proteomes" id="UP000054279">
    <property type="component" value="Unassembled WGS sequence"/>
</dbReference>
<gene>
    <name evidence="2" type="ORF">M422DRAFT_261832</name>
</gene>
<feature type="compositionally biased region" description="Polar residues" evidence="1">
    <location>
        <begin position="184"/>
        <end position="208"/>
    </location>
</feature>
<feature type="region of interest" description="Disordered" evidence="1">
    <location>
        <begin position="169"/>
        <end position="240"/>
    </location>
</feature>
<accession>A0A0C9TZS5</accession>
<dbReference type="AlphaFoldDB" id="A0A0C9TZS5"/>
<dbReference type="OrthoDB" id="2691744at2759"/>
<name>A0A0C9TZS5_SPHS4</name>
<evidence type="ECO:0000313" key="2">
    <source>
        <dbReference type="EMBL" id="KIJ35878.1"/>
    </source>
</evidence>
<dbReference type="EMBL" id="KN837184">
    <property type="protein sequence ID" value="KIJ35878.1"/>
    <property type="molecule type" value="Genomic_DNA"/>
</dbReference>